<feature type="signal peptide" evidence="2">
    <location>
        <begin position="1"/>
        <end position="26"/>
    </location>
</feature>
<keyword evidence="5" id="KW-1185">Reference proteome</keyword>
<name>A0A8H5AZF2_9AGAR</name>
<evidence type="ECO:0000313" key="4">
    <source>
        <dbReference type="EMBL" id="KAF5313851.1"/>
    </source>
</evidence>
<feature type="domain" description="Polysaccharide lyase 14" evidence="3">
    <location>
        <begin position="88"/>
        <end position="307"/>
    </location>
</feature>
<gene>
    <name evidence="4" type="ORF">D9619_013050</name>
</gene>
<evidence type="ECO:0000256" key="1">
    <source>
        <dbReference type="SAM" id="MobiDB-lite"/>
    </source>
</evidence>
<dbReference type="PANTHER" id="PTHR40124">
    <property type="match status" value="1"/>
</dbReference>
<sequence>MHFTSLRKTCLLLTSITALPSTFVTAMPTTSLSTRDATEGTLFPGGRGDASWTTLSGAKGSVPLNDGTLRPNHVSEGPAHTYVNGPDGRPSLRSHYPKGSYKPSATPQGGISFYAPGPSNVDLSTAKEAEFGYSVYFPSDFDWVKGGKLPGFYGGDSDDVAISCSGGRHDAACFSARLMWRANGEGELYTYLPPYTESAFAANKKQCDFPNSNCGTAYGASIGTGSFNFGAGKWTTVSERVKLNDVGQANGEIELFVEGKSIIKLDGLILRDNDEGRIRGLQMQSFFGGSTTEWATPKDQDVYFADLSVAILNRL</sequence>
<feature type="region of interest" description="Disordered" evidence="1">
    <location>
        <begin position="76"/>
        <end position="101"/>
    </location>
</feature>
<comment type="caution">
    <text evidence="4">The sequence shown here is derived from an EMBL/GenBank/DDBJ whole genome shotgun (WGS) entry which is preliminary data.</text>
</comment>
<dbReference type="PANTHER" id="PTHR40124:SF1">
    <property type="entry name" value="DISAGGREGATASE RELATED REPEAT PROTEIN"/>
    <property type="match status" value="1"/>
</dbReference>
<protein>
    <recommendedName>
        <fullName evidence="3">Polysaccharide lyase 14 domain-containing protein</fullName>
    </recommendedName>
</protein>
<feature type="chain" id="PRO_5034014692" description="Polysaccharide lyase 14 domain-containing protein" evidence="2">
    <location>
        <begin position="27"/>
        <end position="315"/>
    </location>
</feature>
<evidence type="ECO:0000259" key="3">
    <source>
        <dbReference type="Pfam" id="PF21294"/>
    </source>
</evidence>
<dbReference type="InterPro" id="IPR048958">
    <property type="entry name" value="Polysacc_lyase_14"/>
</dbReference>
<dbReference type="Proteomes" id="UP000567179">
    <property type="component" value="Unassembled WGS sequence"/>
</dbReference>
<dbReference type="Pfam" id="PF21294">
    <property type="entry name" value="Polysacc_lyase_14"/>
    <property type="match status" value="1"/>
</dbReference>
<evidence type="ECO:0000313" key="5">
    <source>
        <dbReference type="Proteomes" id="UP000567179"/>
    </source>
</evidence>
<dbReference type="Gene3D" id="2.60.120.200">
    <property type="match status" value="1"/>
</dbReference>
<dbReference type="AlphaFoldDB" id="A0A8H5AZF2"/>
<evidence type="ECO:0000256" key="2">
    <source>
        <dbReference type="SAM" id="SignalP"/>
    </source>
</evidence>
<accession>A0A8H5AZF2</accession>
<dbReference type="EMBL" id="JAACJJ010000046">
    <property type="protein sequence ID" value="KAF5313851.1"/>
    <property type="molecule type" value="Genomic_DNA"/>
</dbReference>
<keyword evidence="2" id="KW-0732">Signal</keyword>
<proteinExistence type="predicted"/>
<dbReference type="OrthoDB" id="3337916at2759"/>
<reference evidence="4 5" key="1">
    <citation type="journal article" date="2020" name="ISME J.">
        <title>Uncovering the hidden diversity of litter-decomposition mechanisms in mushroom-forming fungi.</title>
        <authorList>
            <person name="Floudas D."/>
            <person name="Bentzer J."/>
            <person name="Ahren D."/>
            <person name="Johansson T."/>
            <person name="Persson P."/>
            <person name="Tunlid A."/>
        </authorList>
    </citation>
    <scope>NUCLEOTIDE SEQUENCE [LARGE SCALE GENOMIC DNA]</scope>
    <source>
        <strain evidence="4 5">CBS 101986</strain>
    </source>
</reference>
<organism evidence="4 5">
    <name type="scientific">Psilocybe cf. subviscida</name>
    <dbReference type="NCBI Taxonomy" id="2480587"/>
    <lineage>
        <taxon>Eukaryota</taxon>
        <taxon>Fungi</taxon>
        <taxon>Dikarya</taxon>
        <taxon>Basidiomycota</taxon>
        <taxon>Agaricomycotina</taxon>
        <taxon>Agaricomycetes</taxon>
        <taxon>Agaricomycetidae</taxon>
        <taxon>Agaricales</taxon>
        <taxon>Agaricineae</taxon>
        <taxon>Strophariaceae</taxon>
        <taxon>Psilocybe</taxon>
    </lineage>
</organism>